<sequence length="35" mass="4210">MALEKRPEINRFLQQDMDENETFESTLEKLRRLAG</sequence>
<gene>
    <name evidence="2" type="ORF">ACFSMZ_03275</name>
</gene>
<dbReference type="Pfam" id="PF18269">
    <property type="entry name" value="T3SS_ATPase_C"/>
    <property type="match status" value="1"/>
</dbReference>
<organism evidence="2 3">
    <name type="scientific">Chelativorans composti</name>
    <dbReference type="NCBI Taxonomy" id="768533"/>
    <lineage>
        <taxon>Bacteria</taxon>
        <taxon>Pseudomonadati</taxon>
        <taxon>Pseudomonadota</taxon>
        <taxon>Alphaproteobacteria</taxon>
        <taxon>Hyphomicrobiales</taxon>
        <taxon>Phyllobacteriaceae</taxon>
        <taxon>Chelativorans</taxon>
    </lineage>
</organism>
<evidence type="ECO:0000259" key="1">
    <source>
        <dbReference type="Pfam" id="PF18269"/>
    </source>
</evidence>
<feature type="domain" description="T3SS EscN ATPase C-terminal" evidence="1">
    <location>
        <begin position="2"/>
        <end position="31"/>
    </location>
</feature>
<name>A0ABW5DCM2_9HYPH</name>
<evidence type="ECO:0000313" key="3">
    <source>
        <dbReference type="Proteomes" id="UP001597373"/>
    </source>
</evidence>
<comment type="caution">
    <text evidence="2">The sequence shown here is derived from an EMBL/GenBank/DDBJ whole genome shotgun (WGS) entry which is preliminary data.</text>
</comment>
<reference evidence="3" key="1">
    <citation type="journal article" date="2019" name="Int. J. Syst. Evol. Microbiol.">
        <title>The Global Catalogue of Microorganisms (GCM) 10K type strain sequencing project: providing services to taxonomists for standard genome sequencing and annotation.</title>
        <authorList>
            <consortium name="The Broad Institute Genomics Platform"/>
            <consortium name="The Broad Institute Genome Sequencing Center for Infectious Disease"/>
            <person name="Wu L."/>
            <person name="Ma J."/>
        </authorList>
    </citation>
    <scope>NUCLEOTIDE SEQUENCE [LARGE SCALE GENOMIC DNA]</scope>
    <source>
        <strain evidence="3">KCTC 23707</strain>
    </source>
</reference>
<dbReference type="RefSeq" id="WP_378188015.1">
    <property type="nucleotide sequence ID" value="NZ_JBHUIR010000015.1"/>
</dbReference>
<dbReference type="EMBL" id="JBHUIR010000015">
    <property type="protein sequence ID" value="MFD2258782.1"/>
    <property type="molecule type" value="Genomic_DNA"/>
</dbReference>
<accession>A0ABW5DCM2</accession>
<dbReference type="Proteomes" id="UP001597373">
    <property type="component" value="Unassembled WGS sequence"/>
</dbReference>
<protein>
    <recommendedName>
        <fullName evidence="1">T3SS EscN ATPase C-terminal domain-containing protein</fullName>
    </recommendedName>
</protein>
<proteinExistence type="predicted"/>
<evidence type="ECO:0000313" key="2">
    <source>
        <dbReference type="EMBL" id="MFD2258782.1"/>
    </source>
</evidence>
<keyword evidence="3" id="KW-1185">Reference proteome</keyword>
<dbReference type="InterPro" id="IPR040627">
    <property type="entry name" value="T3SS_ATPase_C"/>
</dbReference>
<dbReference type="Gene3D" id="1.20.1270.330">
    <property type="match status" value="1"/>
</dbReference>